<protein>
    <submittedName>
        <fullName evidence="1">Uncharacterized protein</fullName>
    </submittedName>
</protein>
<keyword evidence="2" id="KW-1185">Reference proteome</keyword>
<dbReference type="AlphaFoldDB" id="A0A9R1W2V1"/>
<reference evidence="1 2" key="1">
    <citation type="journal article" date="2017" name="Nat. Commun.">
        <title>Genome assembly with in vitro proximity ligation data and whole-genome triplication in lettuce.</title>
        <authorList>
            <person name="Reyes-Chin-Wo S."/>
            <person name="Wang Z."/>
            <person name="Yang X."/>
            <person name="Kozik A."/>
            <person name="Arikit S."/>
            <person name="Song C."/>
            <person name="Xia L."/>
            <person name="Froenicke L."/>
            <person name="Lavelle D.O."/>
            <person name="Truco M.J."/>
            <person name="Xia R."/>
            <person name="Zhu S."/>
            <person name="Xu C."/>
            <person name="Xu H."/>
            <person name="Xu X."/>
            <person name="Cox K."/>
            <person name="Korf I."/>
            <person name="Meyers B.C."/>
            <person name="Michelmore R.W."/>
        </authorList>
    </citation>
    <scope>NUCLEOTIDE SEQUENCE [LARGE SCALE GENOMIC DNA]</scope>
    <source>
        <strain evidence="2">cv. Salinas</strain>
        <tissue evidence="1">Seedlings</tissue>
    </source>
</reference>
<comment type="caution">
    <text evidence="1">The sequence shown here is derived from an EMBL/GenBank/DDBJ whole genome shotgun (WGS) entry which is preliminary data.</text>
</comment>
<evidence type="ECO:0000313" key="1">
    <source>
        <dbReference type="EMBL" id="KAJ0214913.1"/>
    </source>
</evidence>
<dbReference type="EMBL" id="NBSK02000003">
    <property type="protein sequence ID" value="KAJ0214913.1"/>
    <property type="molecule type" value="Genomic_DNA"/>
</dbReference>
<dbReference type="Proteomes" id="UP000235145">
    <property type="component" value="Unassembled WGS sequence"/>
</dbReference>
<organism evidence="1 2">
    <name type="scientific">Lactuca sativa</name>
    <name type="common">Garden lettuce</name>
    <dbReference type="NCBI Taxonomy" id="4236"/>
    <lineage>
        <taxon>Eukaryota</taxon>
        <taxon>Viridiplantae</taxon>
        <taxon>Streptophyta</taxon>
        <taxon>Embryophyta</taxon>
        <taxon>Tracheophyta</taxon>
        <taxon>Spermatophyta</taxon>
        <taxon>Magnoliopsida</taxon>
        <taxon>eudicotyledons</taxon>
        <taxon>Gunneridae</taxon>
        <taxon>Pentapetalae</taxon>
        <taxon>asterids</taxon>
        <taxon>campanulids</taxon>
        <taxon>Asterales</taxon>
        <taxon>Asteraceae</taxon>
        <taxon>Cichorioideae</taxon>
        <taxon>Cichorieae</taxon>
        <taxon>Lactucinae</taxon>
        <taxon>Lactuca</taxon>
    </lineage>
</organism>
<dbReference type="Gene3D" id="3.30.750.80">
    <property type="entry name" value="RNA methyltransferase domain (HRMD) like"/>
    <property type="match status" value="1"/>
</dbReference>
<dbReference type="PANTHER" id="PTHR42873">
    <property type="entry name" value="RIBOSOMAL RNA LARGE SUBUNIT METHYLTRANSFERASE"/>
    <property type="match status" value="1"/>
</dbReference>
<proteinExistence type="predicted"/>
<dbReference type="PANTHER" id="PTHR42873:SF1">
    <property type="entry name" value="S-ADENOSYLMETHIONINE-DEPENDENT METHYLTRANSFERASE DOMAIN-CONTAINING PROTEIN"/>
    <property type="match status" value="1"/>
</dbReference>
<gene>
    <name evidence="1" type="ORF">LSAT_V11C300108600</name>
</gene>
<evidence type="ECO:0000313" key="2">
    <source>
        <dbReference type="Proteomes" id="UP000235145"/>
    </source>
</evidence>
<dbReference type="CDD" id="cd11572">
    <property type="entry name" value="RlmI_M_like"/>
    <property type="match status" value="1"/>
</dbReference>
<name>A0A9R1W2V1_LACSA</name>
<accession>A0A9R1W2V1</accession>
<sequence length="139" mass="15351">MEFAGVAKVILKKGKHNCFVMEAQWLTTVHLIELLVDHPQKHVTLCWWLTGQKSQSVGASTTRALCSVDPSCALNVEKLLETRIDVVIRLSKSLGLPSTNINAYRLVNSEGDRLSGLIVDVFGDLVVIASSTAWVEKYK</sequence>